<organism evidence="2 3">
    <name type="scientific">Angomonas deanei</name>
    <dbReference type="NCBI Taxonomy" id="59799"/>
    <lineage>
        <taxon>Eukaryota</taxon>
        <taxon>Discoba</taxon>
        <taxon>Euglenozoa</taxon>
        <taxon>Kinetoplastea</taxon>
        <taxon>Metakinetoplastina</taxon>
        <taxon>Trypanosomatida</taxon>
        <taxon>Trypanosomatidae</taxon>
        <taxon>Strigomonadinae</taxon>
        <taxon>Angomonas</taxon>
    </lineage>
</organism>
<feature type="region of interest" description="Disordered" evidence="1">
    <location>
        <begin position="63"/>
        <end position="116"/>
    </location>
</feature>
<dbReference type="Proteomes" id="UP000515908">
    <property type="component" value="Chromosome 12"/>
</dbReference>
<name>A0A7G2CG68_9TRYP</name>
<gene>
    <name evidence="2" type="ORF">ADEAN_000623700</name>
</gene>
<sequence>MKEEDLVAMRKYSRVFPEVPFSRHTPHTGVYTCGANAANNTTPSEVVILGIFCSVKKDPIRHNNVPVCRPVDSERLPSTPSHKRSRDEMDSPDSPPPPRRLKLSLKPKNSDHHEAQEQLVASATAVKETNAGDNSTATGKTRHIYIRVMYNKSIVETLPLEIMRVRHPQILIDYLLSTTVWQS</sequence>
<protein>
    <submittedName>
        <fullName evidence="2">Uncharacterized protein</fullName>
    </submittedName>
</protein>
<accession>A0A7G2CG68</accession>
<evidence type="ECO:0000256" key="1">
    <source>
        <dbReference type="SAM" id="MobiDB-lite"/>
    </source>
</evidence>
<dbReference type="AlphaFoldDB" id="A0A7G2CG68"/>
<keyword evidence="3" id="KW-1185">Reference proteome</keyword>
<evidence type="ECO:0000313" key="3">
    <source>
        <dbReference type="Proteomes" id="UP000515908"/>
    </source>
</evidence>
<reference evidence="2 3" key="1">
    <citation type="submission" date="2020-08" db="EMBL/GenBank/DDBJ databases">
        <authorList>
            <person name="Newling K."/>
            <person name="Davey J."/>
            <person name="Forrester S."/>
        </authorList>
    </citation>
    <scope>NUCLEOTIDE SEQUENCE [LARGE SCALE GENOMIC DNA]</scope>
    <source>
        <strain evidence="3">Crithidia deanei Carvalho (ATCC PRA-265)</strain>
    </source>
</reference>
<dbReference type="VEuPathDB" id="TriTrypDB:ADEAN_000623700"/>
<dbReference type="EMBL" id="LR877156">
    <property type="protein sequence ID" value="CAD2218746.1"/>
    <property type="molecule type" value="Genomic_DNA"/>
</dbReference>
<proteinExistence type="predicted"/>
<evidence type="ECO:0000313" key="2">
    <source>
        <dbReference type="EMBL" id="CAD2218746.1"/>
    </source>
</evidence>